<organism evidence="2 3">
    <name type="scientific">Halapricum desulfuricans</name>
    <dbReference type="NCBI Taxonomy" id="2841257"/>
    <lineage>
        <taxon>Archaea</taxon>
        <taxon>Methanobacteriati</taxon>
        <taxon>Methanobacteriota</taxon>
        <taxon>Stenosarchaea group</taxon>
        <taxon>Halobacteria</taxon>
        <taxon>Halobacteriales</taxon>
        <taxon>Haloarculaceae</taxon>
        <taxon>Halapricum</taxon>
    </lineage>
</organism>
<accession>A0A897NM08</accession>
<sequence>MSSKRDFSPIQSDLEQVYEQYQQQHLYEELDDIADQMEETLLQCVIANNLFERSLSVNQKAKDTVEAAQAAVQNDDVHRLEDLLPEVETRVDEEETRINNEIQESRIEMHETVRAMRGLNEEIQVYNQGRLRGLETLLDDWSWKQHVYTEENNSYEERYNEAEEFATDMRSVFDDAKQAIGGEFTGQEIESLVDNLLNEGGVSFTELSPEQIQALADSEISSYLHLSLG</sequence>
<protein>
    <submittedName>
        <fullName evidence="2">Uncharacterized protein</fullName>
    </submittedName>
</protein>
<dbReference type="Proteomes" id="UP000663292">
    <property type="component" value="Chromosome"/>
</dbReference>
<name>A0A897NM08_9EURY</name>
<evidence type="ECO:0000313" key="2">
    <source>
        <dbReference type="EMBL" id="QSG13728.1"/>
    </source>
</evidence>
<feature type="coiled-coil region" evidence="1">
    <location>
        <begin position="77"/>
        <end position="104"/>
    </location>
</feature>
<dbReference type="AlphaFoldDB" id="A0A897NM08"/>
<dbReference type="RefSeq" id="WP_229121684.1">
    <property type="nucleotide sequence ID" value="NZ_CP064791.1"/>
</dbReference>
<evidence type="ECO:0000256" key="1">
    <source>
        <dbReference type="SAM" id="Coils"/>
    </source>
</evidence>
<reference evidence="2 3" key="1">
    <citation type="submission" date="2020-11" db="EMBL/GenBank/DDBJ databases">
        <title>Carbohydrate-dependent, anaerobic sulfur respiration: A novel catabolism in halophilic archaea.</title>
        <authorList>
            <person name="Sorokin D.Y."/>
            <person name="Messina E."/>
            <person name="Smedile F."/>
            <person name="La Cono V."/>
            <person name="Hallsworth J.E."/>
            <person name="Yakimov M.M."/>
        </authorList>
    </citation>
    <scope>NUCLEOTIDE SEQUENCE [LARGE SCALE GENOMIC DNA]</scope>
    <source>
        <strain evidence="2 3">HSR-Est</strain>
    </source>
</reference>
<keyword evidence="1" id="KW-0175">Coiled coil</keyword>
<dbReference type="EMBL" id="CP064791">
    <property type="protein sequence ID" value="QSG13728.1"/>
    <property type="molecule type" value="Genomic_DNA"/>
</dbReference>
<evidence type="ECO:0000313" key="3">
    <source>
        <dbReference type="Proteomes" id="UP000663292"/>
    </source>
</evidence>
<proteinExistence type="predicted"/>
<keyword evidence="3" id="KW-1185">Reference proteome</keyword>
<gene>
    <name evidence="2" type="ORF">HSEST_0172</name>
</gene>
<dbReference type="GeneID" id="68856814"/>